<dbReference type="EMBL" id="JAIBOA010000028">
    <property type="protein sequence ID" value="MBW8486984.1"/>
    <property type="molecule type" value="Genomic_DNA"/>
</dbReference>
<sequence length="277" mass="30449">MTWRKNINGGLRQLTGYELRKPVPSPRCGAAPKRTARPAAKAAAKAAPKPAAPSFPADYDDLAKATITAVRPWTMTSPEKLNALIHAVRHVVAHDVPGDIVECGVWRGGSMQAAARTLREAGDESRDLYLFDTYEGMPPPSGRDLRHDGASAADLLERDDRGSGVRAVASLEDVREGFAQVDFPAERVHYVKGLVQDTVPERAPERISVLRLDTDWYASTRHELAHLYPRLSPGGVLILDDYGWWQGSREAVEEYLAETGARLLLLRVDEGRIAVKP</sequence>
<dbReference type="InterPro" id="IPR029063">
    <property type="entry name" value="SAM-dependent_MTases_sf"/>
</dbReference>
<dbReference type="GO" id="GO:0032259">
    <property type="term" value="P:methylation"/>
    <property type="evidence" value="ECO:0007669"/>
    <property type="project" value="UniProtKB-KW"/>
</dbReference>
<name>A0ABS7G540_9ACTN</name>
<evidence type="ECO:0000313" key="2">
    <source>
        <dbReference type="EMBL" id="MBW8486984.1"/>
    </source>
</evidence>
<gene>
    <name evidence="2" type="ORF">K1Y72_31765</name>
</gene>
<keyword evidence="2" id="KW-0489">Methyltransferase</keyword>
<dbReference type="PANTHER" id="PTHR40036:SF1">
    <property type="entry name" value="MACROCIN O-METHYLTRANSFERASE"/>
    <property type="match status" value="1"/>
</dbReference>
<dbReference type="GO" id="GO:0008168">
    <property type="term" value="F:methyltransferase activity"/>
    <property type="evidence" value="ECO:0007669"/>
    <property type="project" value="UniProtKB-KW"/>
</dbReference>
<dbReference type="SUPFAM" id="SSF53335">
    <property type="entry name" value="S-adenosyl-L-methionine-dependent methyltransferases"/>
    <property type="match status" value="1"/>
</dbReference>
<evidence type="ECO:0000313" key="3">
    <source>
        <dbReference type="Proteomes" id="UP000774570"/>
    </source>
</evidence>
<protein>
    <submittedName>
        <fullName evidence="2">TylF/MycF family methyltransferase</fullName>
    </submittedName>
</protein>
<accession>A0ABS7G540</accession>
<comment type="caution">
    <text evidence="2">The sequence shown here is derived from an EMBL/GenBank/DDBJ whole genome shotgun (WGS) entry which is preliminary data.</text>
</comment>
<feature type="region of interest" description="Disordered" evidence="1">
    <location>
        <begin position="22"/>
        <end position="57"/>
    </location>
</feature>
<dbReference type="Gene3D" id="3.40.50.150">
    <property type="entry name" value="Vaccinia Virus protein VP39"/>
    <property type="match status" value="1"/>
</dbReference>
<evidence type="ECO:0000256" key="1">
    <source>
        <dbReference type="SAM" id="MobiDB-lite"/>
    </source>
</evidence>
<dbReference type="Pfam" id="PF05711">
    <property type="entry name" value="TylF"/>
    <property type="match status" value="1"/>
</dbReference>
<keyword evidence="3" id="KW-1185">Reference proteome</keyword>
<keyword evidence="2" id="KW-0808">Transferase</keyword>
<dbReference type="Proteomes" id="UP000774570">
    <property type="component" value="Unassembled WGS sequence"/>
</dbReference>
<dbReference type="InterPro" id="IPR008884">
    <property type="entry name" value="TylF_MeTrfase"/>
</dbReference>
<reference evidence="2 3" key="1">
    <citation type="submission" date="2021-07" db="EMBL/GenBank/DDBJ databases">
        <title>Actinomadura sp. PM05-2 isolated from lichen.</title>
        <authorList>
            <person name="Somphong A."/>
            <person name="Phongsopitanun W."/>
            <person name="Tanasupawat S."/>
            <person name="Peongsungnone V."/>
        </authorList>
    </citation>
    <scope>NUCLEOTIDE SEQUENCE [LARGE SCALE GENOMIC DNA]</scope>
    <source>
        <strain evidence="2 3">PM05-2</strain>
    </source>
</reference>
<feature type="compositionally biased region" description="Low complexity" evidence="1">
    <location>
        <begin position="30"/>
        <end position="49"/>
    </location>
</feature>
<proteinExistence type="predicted"/>
<organism evidence="2 3">
    <name type="scientific">Actinomadura parmotrematis</name>
    <dbReference type="NCBI Taxonomy" id="2864039"/>
    <lineage>
        <taxon>Bacteria</taxon>
        <taxon>Bacillati</taxon>
        <taxon>Actinomycetota</taxon>
        <taxon>Actinomycetes</taxon>
        <taxon>Streptosporangiales</taxon>
        <taxon>Thermomonosporaceae</taxon>
        <taxon>Actinomadura</taxon>
    </lineage>
</organism>
<dbReference type="PANTHER" id="PTHR40036">
    <property type="entry name" value="MACROCIN O-METHYLTRANSFERASE"/>
    <property type="match status" value="1"/>
</dbReference>
<dbReference type="RefSeq" id="WP_220170216.1">
    <property type="nucleotide sequence ID" value="NZ_JAIBOA010000028.1"/>
</dbReference>